<protein>
    <submittedName>
        <fullName evidence="1">Uncharacterized protein</fullName>
    </submittedName>
</protein>
<organism evidence="1">
    <name type="scientific">marine sediment metagenome</name>
    <dbReference type="NCBI Taxonomy" id="412755"/>
    <lineage>
        <taxon>unclassified sequences</taxon>
        <taxon>metagenomes</taxon>
        <taxon>ecological metagenomes</taxon>
    </lineage>
</organism>
<gene>
    <name evidence="1" type="ORF">S03H2_19087</name>
</gene>
<sequence length="78" mass="9453">TFSRLLDKQSIKDKVEKRVFSYKGERDEWFKDWFIPTLEVIDIRSISWEAVLDIVRNKDSKTDDTLREYYSHCLTFNS</sequence>
<feature type="non-terminal residue" evidence="1">
    <location>
        <position position="1"/>
    </location>
</feature>
<dbReference type="EMBL" id="BARU01009949">
    <property type="protein sequence ID" value="GAH43504.1"/>
    <property type="molecule type" value="Genomic_DNA"/>
</dbReference>
<comment type="caution">
    <text evidence="1">The sequence shown here is derived from an EMBL/GenBank/DDBJ whole genome shotgun (WGS) entry which is preliminary data.</text>
</comment>
<name>X1GPJ0_9ZZZZ</name>
<reference evidence="1" key="1">
    <citation type="journal article" date="2014" name="Front. Microbiol.">
        <title>High frequency of phylogenetically diverse reductive dehalogenase-homologous genes in deep subseafloor sedimentary metagenomes.</title>
        <authorList>
            <person name="Kawai M."/>
            <person name="Futagami T."/>
            <person name="Toyoda A."/>
            <person name="Takaki Y."/>
            <person name="Nishi S."/>
            <person name="Hori S."/>
            <person name="Arai W."/>
            <person name="Tsubouchi T."/>
            <person name="Morono Y."/>
            <person name="Uchiyama I."/>
            <person name="Ito T."/>
            <person name="Fujiyama A."/>
            <person name="Inagaki F."/>
            <person name="Takami H."/>
        </authorList>
    </citation>
    <scope>NUCLEOTIDE SEQUENCE</scope>
    <source>
        <strain evidence="1">Expedition CK06-06</strain>
    </source>
</reference>
<proteinExistence type="predicted"/>
<accession>X1GPJ0</accession>
<evidence type="ECO:0000313" key="1">
    <source>
        <dbReference type="EMBL" id="GAH43504.1"/>
    </source>
</evidence>
<dbReference type="AlphaFoldDB" id="X1GPJ0"/>